<proteinExistence type="predicted"/>
<gene>
    <name evidence="1" type="ORF">LCGC14_2574320</name>
</gene>
<dbReference type="AlphaFoldDB" id="A0A0F9AGP2"/>
<comment type="caution">
    <text evidence="1">The sequence shown here is derived from an EMBL/GenBank/DDBJ whole genome shotgun (WGS) entry which is preliminary data.</text>
</comment>
<reference evidence="1" key="1">
    <citation type="journal article" date="2015" name="Nature">
        <title>Complex archaea that bridge the gap between prokaryotes and eukaryotes.</title>
        <authorList>
            <person name="Spang A."/>
            <person name="Saw J.H."/>
            <person name="Jorgensen S.L."/>
            <person name="Zaremba-Niedzwiedzka K."/>
            <person name="Martijn J."/>
            <person name="Lind A.E."/>
            <person name="van Eijk R."/>
            <person name="Schleper C."/>
            <person name="Guy L."/>
            <person name="Ettema T.J."/>
        </authorList>
    </citation>
    <scope>NUCLEOTIDE SEQUENCE</scope>
</reference>
<protein>
    <submittedName>
        <fullName evidence="1">Uncharacterized protein</fullName>
    </submittedName>
</protein>
<accession>A0A0F9AGP2</accession>
<organism evidence="1">
    <name type="scientific">marine sediment metagenome</name>
    <dbReference type="NCBI Taxonomy" id="412755"/>
    <lineage>
        <taxon>unclassified sequences</taxon>
        <taxon>metagenomes</taxon>
        <taxon>ecological metagenomes</taxon>
    </lineage>
</organism>
<name>A0A0F9AGP2_9ZZZZ</name>
<dbReference type="EMBL" id="LAZR01042818">
    <property type="protein sequence ID" value="KKL08595.1"/>
    <property type="molecule type" value="Genomic_DNA"/>
</dbReference>
<evidence type="ECO:0000313" key="1">
    <source>
        <dbReference type="EMBL" id="KKL08595.1"/>
    </source>
</evidence>
<feature type="non-terminal residue" evidence="1">
    <location>
        <position position="1"/>
    </location>
</feature>
<sequence>MMMYGLGIFLMFGGGDQMPLRRVRVDFIDKPFGVEFGDKTKVRFTDEELGFHDKEVEFEDEEVEIEDE</sequence>